<organism evidence="2 3">
    <name type="scientific">Cutibacterium namnetense</name>
    <dbReference type="NCBI Taxonomy" id="1574624"/>
    <lineage>
        <taxon>Bacteria</taxon>
        <taxon>Bacillati</taxon>
        <taxon>Actinomycetota</taxon>
        <taxon>Actinomycetes</taxon>
        <taxon>Propionibacteriales</taxon>
        <taxon>Propionibacteriaceae</taxon>
        <taxon>Cutibacterium</taxon>
    </lineage>
</organism>
<gene>
    <name evidence="2" type="ORF">CP880_07075</name>
</gene>
<comment type="caution">
    <text evidence="2">The sequence shown here is derived from an EMBL/GenBank/DDBJ whole genome shotgun (WGS) entry which is preliminary data.</text>
</comment>
<dbReference type="Proteomes" id="UP000256324">
    <property type="component" value="Unassembled WGS sequence"/>
</dbReference>
<feature type="compositionally biased region" description="Polar residues" evidence="1">
    <location>
        <begin position="10"/>
        <end position="31"/>
    </location>
</feature>
<sequence length="62" mass="7007">MTWRPPVDTGKQQSPQTIRSIRGQITGQAESTETDRSAATADPSTRTPWPTFHHCRTNYHIV</sequence>
<protein>
    <submittedName>
        <fullName evidence="2">Uncharacterized protein</fullName>
    </submittedName>
</protein>
<proteinExistence type="predicted"/>
<dbReference type="EMBL" id="PCZS01000002">
    <property type="protein sequence ID" value="REB69210.1"/>
    <property type="molecule type" value="Genomic_DNA"/>
</dbReference>
<name>A0ABX9I8T1_9ACTN</name>
<feature type="region of interest" description="Disordered" evidence="1">
    <location>
        <begin position="1"/>
        <end position="49"/>
    </location>
</feature>
<keyword evidence="3" id="KW-1185">Reference proteome</keyword>
<accession>A0ABX9I8T1</accession>
<evidence type="ECO:0000313" key="2">
    <source>
        <dbReference type="EMBL" id="REB69210.1"/>
    </source>
</evidence>
<reference evidence="2 3" key="1">
    <citation type="submission" date="2017-09" db="EMBL/GenBank/DDBJ databases">
        <authorList>
            <person name="Bumgarner R.E."/>
        </authorList>
    </citation>
    <scope>NUCLEOTIDE SEQUENCE [LARGE SCALE GENOMIC DNA]</scope>
    <source>
        <strain evidence="2 3">T34998</strain>
    </source>
</reference>
<evidence type="ECO:0000313" key="3">
    <source>
        <dbReference type="Proteomes" id="UP000256324"/>
    </source>
</evidence>
<evidence type="ECO:0000256" key="1">
    <source>
        <dbReference type="SAM" id="MobiDB-lite"/>
    </source>
</evidence>
<dbReference type="RefSeq" id="WP_081474457.1">
    <property type="nucleotide sequence ID" value="NZ_JARJNT010000002.1"/>
</dbReference>